<dbReference type="PROSITE" id="PS51766">
    <property type="entry name" value="DOCKERIN"/>
    <property type="match status" value="1"/>
</dbReference>
<dbReference type="PROSITE" id="PS00018">
    <property type="entry name" value="EF_HAND_1"/>
    <property type="match status" value="1"/>
</dbReference>
<protein>
    <recommendedName>
        <fullName evidence="2">Dockerin domain-containing protein</fullName>
    </recommendedName>
</protein>
<keyword evidence="1" id="KW-0732">Signal</keyword>
<accession>A0A855X401</accession>
<organism evidence="3 4">
    <name type="scientific">candidate division GN15 bacterium</name>
    <dbReference type="NCBI Taxonomy" id="2072418"/>
    <lineage>
        <taxon>Bacteria</taxon>
        <taxon>candidate division GN15</taxon>
    </lineage>
</organism>
<dbReference type="Proteomes" id="UP000250918">
    <property type="component" value="Unassembled WGS sequence"/>
</dbReference>
<dbReference type="Gene3D" id="1.10.1330.10">
    <property type="entry name" value="Dockerin domain"/>
    <property type="match status" value="1"/>
</dbReference>
<evidence type="ECO:0000259" key="2">
    <source>
        <dbReference type="PROSITE" id="PS51766"/>
    </source>
</evidence>
<dbReference type="InterPro" id="IPR036439">
    <property type="entry name" value="Dockerin_dom_sf"/>
</dbReference>
<dbReference type="InterPro" id="IPR055874">
    <property type="entry name" value="DUF7451"/>
</dbReference>
<dbReference type="SUPFAM" id="SSF63446">
    <property type="entry name" value="Type I dockerin domain"/>
    <property type="match status" value="1"/>
</dbReference>
<evidence type="ECO:0000313" key="3">
    <source>
        <dbReference type="EMBL" id="PWB69058.1"/>
    </source>
</evidence>
<dbReference type="GO" id="GO:0000272">
    <property type="term" value="P:polysaccharide catabolic process"/>
    <property type="evidence" value="ECO:0007669"/>
    <property type="project" value="InterPro"/>
</dbReference>
<dbReference type="Pfam" id="PF24248">
    <property type="entry name" value="DUF7451"/>
    <property type="match status" value="1"/>
</dbReference>
<gene>
    <name evidence="3" type="ORF">C3F09_10660</name>
</gene>
<feature type="chain" id="PRO_5032360447" description="Dockerin domain-containing protein" evidence="1">
    <location>
        <begin position="23"/>
        <end position="713"/>
    </location>
</feature>
<feature type="domain" description="Dockerin" evidence="2">
    <location>
        <begin position="645"/>
        <end position="712"/>
    </location>
</feature>
<dbReference type="InterPro" id="IPR002105">
    <property type="entry name" value="Dockerin_1_rpt"/>
</dbReference>
<dbReference type="CDD" id="cd14256">
    <property type="entry name" value="Dockerin_I"/>
    <property type="match status" value="1"/>
</dbReference>
<evidence type="ECO:0000256" key="1">
    <source>
        <dbReference type="SAM" id="SignalP"/>
    </source>
</evidence>
<reference evidence="3 4" key="1">
    <citation type="journal article" date="2018" name="ISME J.">
        <title>A methanotrophic archaeon couples anaerobic oxidation of methane to Fe(III) reduction.</title>
        <authorList>
            <person name="Cai C."/>
            <person name="Leu A.O."/>
            <person name="Xie G.J."/>
            <person name="Guo J."/>
            <person name="Feng Y."/>
            <person name="Zhao J.X."/>
            <person name="Tyson G.W."/>
            <person name="Yuan Z."/>
            <person name="Hu S."/>
        </authorList>
    </citation>
    <scope>NUCLEOTIDE SEQUENCE [LARGE SCALE GENOMIC DNA]</scope>
    <source>
        <strain evidence="3">FeB_12</strain>
    </source>
</reference>
<dbReference type="Gene3D" id="2.60.40.10">
    <property type="entry name" value="Immunoglobulins"/>
    <property type="match status" value="1"/>
</dbReference>
<proteinExistence type="predicted"/>
<dbReference type="InterPro" id="IPR013783">
    <property type="entry name" value="Ig-like_fold"/>
</dbReference>
<dbReference type="GO" id="GO:0004553">
    <property type="term" value="F:hydrolase activity, hydrolyzing O-glycosyl compounds"/>
    <property type="evidence" value="ECO:0007669"/>
    <property type="project" value="InterPro"/>
</dbReference>
<dbReference type="EMBL" id="PQAP01000180">
    <property type="protein sequence ID" value="PWB69058.1"/>
    <property type="molecule type" value="Genomic_DNA"/>
</dbReference>
<dbReference type="Pfam" id="PF00404">
    <property type="entry name" value="Dockerin_1"/>
    <property type="match status" value="1"/>
</dbReference>
<dbReference type="InterPro" id="IPR018247">
    <property type="entry name" value="EF_Hand_1_Ca_BS"/>
</dbReference>
<feature type="signal peptide" evidence="1">
    <location>
        <begin position="1"/>
        <end position="22"/>
    </location>
</feature>
<comment type="caution">
    <text evidence="3">The sequence shown here is derived from an EMBL/GenBank/DDBJ whole genome shotgun (WGS) entry which is preliminary data.</text>
</comment>
<sequence>MLLRPTALALLVLLLGTSSTFSGSRSTAQLEPVGSDIRQPLRVNYAASAASACTTGSVTQLFWYIEQWVTGNELYKAYIDPAVGCPNPYPFTINEINMPMHFRKATTMIVSVDVEDVDASNPSCKVPGVMRALSSDYQLTIPASGGYDIWIPLDTPLVVNGPFYAGFFIGTALDTAVNAAIYTDTTRILCRSWNIWDTAVGFVDLANNSFYNFPGRLAMEVNGIAGGSPSQPAPLISLLSPAGGSQIFGATTVWAAETSGSTIIDYVTFEYANGGAYTEFARDYDGDSPLRDGVNAAAPGYGFSANWDISGLPEGTYTIRATVYDSLGRTASATASAYLEPTPPTPRITSPVNGGDICPPQGILMNCADANMQYIQVYRNNATMTYSAGLVALAEHSLGDANGVPGDGNYAAAGEFGDYYCGPAAGAVLAKLWYDRGYTNIMKSGTTLLSITNVAETLATLFSTRALHGTRDEALFAGLKTYAANRGNEFNFDFQRVPSYWSLRTWIEDERRGVILGLSGTPGLYVAVNGFSGWIQPDSSLTVSISDPISGTIHDALCRYQLGSWKLQIGSEWHPVDVMISMTAKTLAISRQLVNTDYSGEDGWGVNLPATGMVENNLYFLRATGRDSSGFSGSTAVLTRFSCAGTYVAGDYNSDGSTDLADLFVLIDFIGGTGYAPDGGARRADANCDNYVNVADIVYYMNYLFGIAATPCR</sequence>
<name>A0A855X401_9BACT</name>
<dbReference type="AlphaFoldDB" id="A0A855X401"/>
<evidence type="ECO:0000313" key="4">
    <source>
        <dbReference type="Proteomes" id="UP000250918"/>
    </source>
</evidence>
<dbReference type="InterPro" id="IPR016134">
    <property type="entry name" value="Dockerin_dom"/>
</dbReference>